<dbReference type="EMBL" id="LN736367">
    <property type="protein sequence ID" value="CEP63482.1"/>
    <property type="molecule type" value="Genomic_DNA"/>
</dbReference>
<proteinExistence type="predicted"/>
<gene>
    <name evidence="1" type="ORF">LALA0_S08e03488g</name>
</gene>
<evidence type="ECO:0000313" key="1">
    <source>
        <dbReference type="EMBL" id="CEP63482.1"/>
    </source>
</evidence>
<dbReference type="STRING" id="1245769.A0A0C7NAJ1"/>
<evidence type="ECO:0000313" key="2">
    <source>
        <dbReference type="Proteomes" id="UP000054304"/>
    </source>
</evidence>
<dbReference type="Proteomes" id="UP000054304">
    <property type="component" value="Unassembled WGS sequence"/>
</dbReference>
<organism evidence="1 2">
    <name type="scientific">Lachancea lanzarotensis</name>
    <dbReference type="NCBI Taxonomy" id="1245769"/>
    <lineage>
        <taxon>Eukaryota</taxon>
        <taxon>Fungi</taxon>
        <taxon>Dikarya</taxon>
        <taxon>Ascomycota</taxon>
        <taxon>Saccharomycotina</taxon>
        <taxon>Saccharomycetes</taxon>
        <taxon>Saccharomycetales</taxon>
        <taxon>Saccharomycetaceae</taxon>
        <taxon>Lachancea</taxon>
    </lineage>
</organism>
<dbReference type="AlphaFoldDB" id="A0A0C7NAJ1"/>
<dbReference type="HOGENOM" id="CLU_709936_0_0_1"/>
<dbReference type="RefSeq" id="XP_022629698.1">
    <property type="nucleotide sequence ID" value="XM_022771083.1"/>
</dbReference>
<reference evidence="1 2" key="1">
    <citation type="submission" date="2014-12" db="EMBL/GenBank/DDBJ databases">
        <authorList>
            <person name="Neuveglise Cecile"/>
        </authorList>
    </citation>
    <scope>NUCLEOTIDE SEQUENCE [LARGE SCALE GENOMIC DNA]</scope>
    <source>
        <strain evidence="1 2">CBS 12615</strain>
    </source>
</reference>
<sequence>MVELQSVDLVTEELAIALAVIKRRNPVLWKNWVLKVGNGSAAILPSSQFPSQMVSNNYIAAKPAVAEKVSLALADRFMYRYVMGNSTSRHLEPACGFLNGRRLTFNDLADYSDVVRSLAIDVEDFEISKQLLPNYKLLKWLFAVNLDDNRRKKIAIHIVRSFQLVLTSYYSFMAVPKKAVSDVCQLLLLGFIKNEVLLFGASKTRIFKLLREYTSSRSIEQSDVSLQSLCNGHSKILALIIGFTIQEGHLQAVSDMIRFALQLLESLVVCLIKLTLPHHNETRNEKAFHEIYRGRSVKMSYKYVADFLDAARLLEMAEGARRLKICVEFLLGLLDSLQWGNTASSDPRVVAAFQQYRSNLLSEFLVLDDLDLITSFLQLPWPSELSA</sequence>
<dbReference type="GeneID" id="34686990"/>
<accession>A0A0C7NAJ1</accession>
<keyword evidence="2" id="KW-1185">Reference proteome</keyword>
<name>A0A0C7NAJ1_9SACH</name>
<protein>
    <submittedName>
        <fullName evidence="1">LALA0S08e03488g1_1</fullName>
    </submittedName>
</protein>
<dbReference type="OrthoDB" id="4055114at2759"/>